<comment type="similarity">
    <text evidence="2">Belongs to the ComB family.</text>
</comment>
<dbReference type="Proteomes" id="UP001516620">
    <property type="component" value="Unassembled WGS sequence"/>
</dbReference>
<dbReference type="Pfam" id="PF04029">
    <property type="entry name" value="2-ph_phosp"/>
    <property type="match status" value="1"/>
</dbReference>
<dbReference type="RefSeq" id="WP_193418515.1">
    <property type="nucleotide sequence ID" value="NZ_JADCNN020000022.1"/>
</dbReference>
<evidence type="ECO:0000256" key="7">
    <source>
        <dbReference type="ARBA" id="ARBA00033711"/>
    </source>
</evidence>
<sequence>MIQIIQGNNHRLADAEVHVVIDVIRAFTVAHYAFIRGAQRIILAGSLEEAFHFKRDHPDFLLAGEINGLPIPGFDLDNSPARIALADLAGKTLIQKTTNGVEATLNSLNAKHIFVTGFSNAATTAAWIKSRLMSSGPELSLHLIASHPTGDDDLACAEYIAGILSGDGRPTAAQTLERIRGSSAAAKFFDPEQPAFLPEDLELCLQERSAEFVMKVAIRDGIPIIEREDVN</sequence>
<dbReference type="PANTHER" id="PTHR37311">
    <property type="entry name" value="2-PHOSPHOSULFOLACTATE PHOSPHATASE-RELATED"/>
    <property type="match status" value="1"/>
</dbReference>
<dbReference type="EC" id="3.1.3.71" evidence="3"/>
<dbReference type="PANTHER" id="PTHR37311:SF1">
    <property type="entry name" value="2-PHOSPHOSULFOLACTATE PHOSPHATASE-RELATED"/>
    <property type="match status" value="1"/>
</dbReference>
<evidence type="ECO:0000256" key="6">
    <source>
        <dbReference type="ARBA" id="ARBA00022842"/>
    </source>
</evidence>
<evidence type="ECO:0000256" key="1">
    <source>
        <dbReference type="ARBA" id="ARBA00001946"/>
    </source>
</evidence>
<comment type="catalytic activity">
    <reaction evidence="7">
        <text>(2R)-O-phospho-3-sulfolactate + H2O = (2R)-3-sulfolactate + phosphate</text>
        <dbReference type="Rhea" id="RHEA:23416"/>
        <dbReference type="ChEBI" id="CHEBI:15377"/>
        <dbReference type="ChEBI" id="CHEBI:15597"/>
        <dbReference type="ChEBI" id="CHEBI:43474"/>
        <dbReference type="ChEBI" id="CHEBI:58738"/>
        <dbReference type="EC" id="3.1.3.71"/>
    </reaction>
</comment>
<evidence type="ECO:0000313" key="8">
    <source>
        <dbReference type="EMBL" id="MBM6997763.1"/>
    </source>
</evidence>
<evidence type="ECO:0000313" key="9">
    <source>
        <dbReference type="Proteomes" id="UP001516620"/>
    </source>
</evidence>
<dbReference type="InterPro" id="IPR036702">
    <property type="entry name" value="ComB-like_sf"/>
</dbReference>
<evidence type="ECO:0000256" key="3">
    <source>
        <dbReference type="ARBA" id="ARBA00012953"/>
    </source>
</evidence>
<keyword evidence="9" id="KW-1185">Reference proteome</keyword>
<evidence type="ECO:0000256" key="5">
    <source>
        <dbReference type="ARBA" id="ARBA00022801"/>
    </source>
</evidence>
<organism evidence="8 9">
    <name type="scientific">Paenibacillus rhizolycopersici</name>
    <dbReference type="NCBI Taxonomy" id="2780073"/>
    <lineage>
        <taxon>Bacteria</taxon>
        <taxon>Bacillati</taxon>
        <taxon>Bacillota</taxon>
        <taxon>Bacilli</taxon>
        <taxon>Bacillales</taxon>
        <taxon>Paenibacillaceae</taxon>
        <taxon>Paenibacillus</taxon>
    </lineage>
</organism>
<protein>
    <recommendedName>
        <fullName evidence="4">Probable 2-phosphosulfolactate phosphatase</fullName>
        <ecNumber evidence="3">3.1.3.71</ecNumber>
    </recommendedName>
</protein>
<comment type="cofactor">
    <cofactor evidence="1">
        <name>Mg(2+)</name>
        <dbReference type="ChEBI" id="CHEBI:18420"/>
    </cofactor>
</comment>
<dbReference type="SUPFAM" id="SSF142823">
    <property type="entry name" value="ComB-like"/>
    <property type="match status" value="1"/>
</dbReference>
<dbReference type="Gene3D" id="3.90.1560.10">
    <property type="entry name" value="ComB-like"/>
    <property type="match status" value="1"/>
</dbReference>
<evidence type="ECO:0000256" key="2">
    <source>
        <dbReference type="ARBA" id="ARBA00009997"/>
    </source>
</evidence>
<keyword evidence="5" id="KW-0378">Hydrolase</keyword>
<evidence type="ECO:0000256" key="4">
    <source>
        <dbReference type="ARBA" id="ARBA00021948"/>
    </source>
</evidence>
<dbReference type="EMBL" id="JADCNN020000022">
    <property type="protein sequence ID" value="MBM6997763.1"/>
    <property type="molecule type" value="Genomic_DNA"/>
</dbReference>
<reference evidence="8 9" key="1">
    <citation type="submission" date="2021-01" db="EMBL/GenBank/DDBJ databases">
        <title>Paenibacillus sp.nov. isolated from the rhizosphere soil of tomato plant.</title>
        <authorList>
            <person name="Thin K.K."/>
            <person name="Zhang X."/>
            <person name="He S."/>
        </authorList>
    </citation>
    <scope>NUCLEOTIDE SEQUENCE [LARGE SCALE GENOMIC DNA]</scope>
    <source>
        <strain evidence="8 9">DXFW5</strain>
    </source>
</reference>
<keyword evidence="6" id="KW-0460">Magnesium</keyword>
<proteinExistence type="inferred from homology"/>
<accession>A0ABS2HDZ7</accession>
<dbReference type="InterPro" id="IPR005238">
    <property type="entry name" value="ComB-like"/>
</dbReference>
<comment type="caution">
    <text evidence="8">The sequence shown here is derived from an EMBL/GenBank/DDBJ whole genome shotgun (WGS) entry which is preliminary data.</text>
</comment>
<gene>
    <name evidence="8" type="ORF">IM700_019045</name>
</gene>
<name>A0ABS2HDZ7_9BACL</name>